<dbReference type="SUPFAM" id="SSF51445">
    <property type="entry name" value="(Trans)glycosidases"/>
    <property type="match status" value="1"/>
</dbReference>
<keyword evidence="2" id="KW-0326">Glycosidase</keyword>
<keyword evidence="1" id="KW-0378">Hydrolase</keyword>
<dbReference type="AlphaFoldDB" id="A0A1H6FJF9"/>
<dbReference type="STRING" id="29539.SAMN02745716_0137"/>
<dbReference type="InterPro" id="IPR017853">
    <property type="entry name" value="GH"/>
</dbReference>
<evidence type="ECO:0000259" key="3">
    <source>
        <dbReference type="Pfam" id="PF02449"/>
    </source>
</evidence>
<name>A0A1H6FJF9_THEAL</name>
<evidence type="ECO:0000313" key="4">
    <source>
        <dbReference type="EMBL" id="SEH10288.1"/>
    </source>
</evidence>
<dbReference type="PANTHER" id="PTHR12631:SF10">
    <property type="entry name" value="BETA-XYLOSIDASE-LIKE PROTEIN-RELATED"/>
    <property type="match status" value="1"/>
</dbReference>
<feature type="domain" description="Glycoside hydrolase family 42 N-terminal" evidence="3">
    <location>
        <begin position="72"/>
        <end position="141"/>
    </location>
</feature>
<dbReference type="GO" id="GO:0005975">
    <property type="term" value="P:carbohydrate metabolic process"/>
    <property type="evidence" value="ECO:0007669"/>
    <property type="project" value="InterPro"/>
</dbReference>
<dbReference type="Proteomes" id="UP000222056">
    <property type="component" value="Unassembled WGS sequence"/>
</dbReference>
<reference evidence="5" key="1">
    <citation type="submission" date="2016-10" db="EMBL/GenBank/DDBJ databases">
        <authorList>
            <person name="Varghese N."/>
            <person name="Submissions S."/>
        </authorList>
    </citation>
    <scope>NUCLEOTIDE SEQUENCE [LARGE SCALE GENOMIC DNA]</scope>
    <source>
        <strain evidence="5">ATCC 35263</strain>
    </source>
</reference>
<dbReference type="GO" id="GO:0009341">
    <property type="term" value="C:beta-galactosidase complex"/>
    <property type="evidence" value="ECO:0007669"/>
    <property type="project" value="InterPro"/>
</dbReference>
<dbReference type="PANTHER" id="PTHR12631">
    <property type="entry name" value="ALPHA-L-IDURONIDASE"/>
    <property type="match status" value="1"/>
</dbReference>
<dbReference type="GO" id="GO:0004565">
    <property type="term" value="F:beta-galactosidase activity"/>
    <property type="evidence" value="ECO:0007669"/>
    <property type="project" value="InterPro"/>
</dbReference>
<dbReference type="Gene3D" id="3.20.20.80">
    <property type="entry name" value="Glycosidases"/>
    <property type="match status" value="1"/>
</dbReference>
<proteinExistence type="predicted"/>
<evidence type="ECO:0000256" key="1">
    <source>
        <dbReference type="ARBA" id="ARBA00022801"/>
    </source>
</evidence>
<dbReference type="OrthoDB" id="9802522at2"/>
<dbReference type="InterPro" id="IPR051923">
    <property type="entry name" value="Glycosyl_Hydrolase_39"/>
</dbReference>
<evidence type="ECO:0000313" key="5">
    <source>
        <dbReference type="Proteomes" id="UP000222056"/>
    </source>
</evidence>
<organism evidence="4 5">
    <name type="scientific">Thermoleophilum album</name>
    <dbReference type="NCBI Taxonomy" id="29539"/>
    <lineage>
        <taxon>Bacteria</taxon>
        <taxon>Bacillati</taxon>
        <taxon>Actinomycetota</taxon>
        <taxon>Thermoleophilia</taxon>
        <taxon>Thermoleophilales</taxon>
        <taxon>Thermoleophilaceae</taxon>
        <taxon>Thermoleophilum</taxon>
    </lineage>
</organism>
<dbReference type="Pfam" id="PF02449">
    <property type="entry name" value="Glyco_hydro_42"/>
    <property type="match status" value="1"/>
</dbReference>
<dbReference type="EMBL" id="FNWJ01000001">
    <property type="protein sequence ID" value="SEH10288.1"/>
    <property type="molecule type" value="Genomic_DNA"/>
</dbReference>
<keyword evidence="5" id="KW-1185">Reference proteome</keyword>
<gene>
    <name evidence="4" type="ORF">SAMN02745716_0137</name>
</gene>
<dbReference type="InterPro" id="IPR013529">
    <property type="entry name" value="Glyco_hydro_42_N"/>
</dbReference>
<sequence>MPPLASPSPSQSPSNPRIRRISRVLQRPPRLLVLGTLIGGLLATGLAAPAVAAKRRVPFGFLGSVVPPEMFSVPESVLDRQFALMARSGVESVRLTFDWGSLEPTPGSYSLTEVDKLVRSASRSRLQIILNVSGTPCWASSAPLDPECRRFPPSDANRVRFAALMTLLVRRYGSNGEFWRENRAVPRNPITLWQIWNEQTAPWHWQESPWAPGYARLLRATYPQIKSVDRRARVIAGSLVAYGRSYNPWDAVRDLYRAGARQYFDAISVHPFTNDPRSVAKTAWQTTEILRRVRQRMDQAGDRKKPLLVTEITWPAGKGKVPRQARFYMEVTPRQQAERMRAAFLRLAAWRKRLRLTHVQWYTWATAYDPVGPATVMLFRYSGLTQMRGTSFKPMPILGTYRSLAAQLEGCRKGDDARRCR</sequence>
<protein>
    <submittedName>
        <fullName evidence="4">Beta-galactosidase</fullName>
    </submittedName>
</protein>
<evidence type="ECO:0000256" key="2">
    <source>
        <dbReference type="ARBA" id="ARBA00023295"/>
    </source>
</evidence>
<accession>A0A1H6FJF9</accession>